<protein>
    <submittedName>
        <fullName evidence="1">Uncharacterized protein</fullName>
    </submittedName>
</protein>
<evidence type="ECO:0000313" key="1">
    <source>
        <dbReference type="EMBL" id="RHW37632.1"/>
    </source>
</evidence>
<organism evidence="1 2">
    <name type="scientific">Ureibacillus yapensis</name>
    <dbReference type="NCBI Taxonomy" id="2304605"/>
    <lineage>
        <taxon>Bacteria</taxon>
        <taxon>Bacillati</taxon>
        <taxon>Bacillota</taxon>
        <taxon>Bacilli</taxon>
        <taxon>Bacillales</taxon>
        <taxon>Caryophanaceae</taxon>
        <taxon>Ureibacillus</taxon>
    </lineage>
</organism>
<dbReference type="EMBL" id="QWEI01000003">
    <property type="protein sequence ID" value="RHW37632.1"/>
    <property type="molecule type" value="Genomic_DNA"/>
</dbReference>
<evidence type="ECO:0000313" key="2">
    <source>
        <dbReference type="Proteomes" id="UP000265692"/>
    </source>
</evidence>
<sequence length="64" mass="7631">MLCNHHKPIEIGTVGRRKFRGKTKHVGVDFVDIKENRHSMMTLLKDKMEYIKWLDDNNQNEKCC</sequence>
<dbReference type="Proteomes" id="UP000265692">
    <property type="component" value="Unassembled WGS sequence"/>
</dbReference>
<keyword evidence="2" id="KW-1185">Reference proteome</keyword>
<accession>A0A396S9A7</accession>
<dbReference type="AlphaFoldDB" id="A0A396S9A7"/>
<reference evidence="1 2" key="1">
    <citation type="submission" date="2018-08" db="EMBL/GenBank/DDBJ databases">
        <title>Lysinibacillus sp. YLB-03 draft genome sequence.</title>
        <authorList>
            <person name="Yu L."/>
        </authorList>
    </citation>
    <scope>NUCLEOTIDE SEQUENCE [LARGE SCALE GENOMIC DNA]</scope>
    <source>
        <strain evidence="1 2">YLB-03</strain>
    </source>
</reference>
<comment type="caution">
    <text evidence="1">The sequence shown here is derived from an EMBL/GenBank/DDBJ whole genome shotgun (WGS) entry which is preliminary data.</text>
</comment>
<name>A0A396S9A7_9BACL</name>
<gene>
    <name evidence="1" type="ORF">D1B33_08895</name>
</gene>
<proteinExistence type="predicted"/>